<dbReference type="GO" id="GO:0004114">
    <property type="term" value="F:3',5'-cyclic-nucleotide phosphodiesterase activity"/>
    <property type="evidence" value="ECO:0007669"/>
    <property type="project" value="InterPro"/>
</dbReference>
<dbReference type="GO" id="GO:0007165">
    <property type="term" value="P:signal transduction"/>
    <property type="evidence" value="ECO:0007669"/>
    <property type="project" value="InterPro"/>
</dbReference>
<dbReference type="Proteomes" id="UP000624404">
    <property type="component" value="Unassembled WGS sequence"/>
</dbReference>
<feature type="region of interest" description="Disordered" evidence="4">
    <location>
        <begin position="169"/>
        <end position="194"/>
    </location>
</feature>
<evidence type="ECO:0000256" key="4">
    <source>
        <dbReference type="SAM" id="MobiDB-lite"/>
    </source>
</evidence>
<feature type="compositionally biased region" description="Low complexity" evidence="4">
    <location>
        <begin position="172"/>
        <end position="185"/>
    </location>
</feature>
<name>A0A8H2ZTX0_9HELO</name>
<sequence length="947" mass="105010">MDYAACNIVYVDRTALEDKLVRREDVVTNVSTLENSATATDGAITPRAISAVDNNVNILLGSFTEVHVCTSGKSCISKISELNRASTADLIPTLVLIDIPYDDQVIERPTREVRTPSPSSKPQIDGILDEDIVEAYGIKLLQWIASELQQHRLSKLIVPVAMVASASEPGLSVNSSSKNRMSSRSEPAPAGYEIGRQNRKSSGIYIPLDQRRTMRFLDIGAVDVITNPLLLERLPSLAVHAYRAHKDASKDHRAFMELKRGRKRSWVGVEDQKPYAYLREAMVSRLMEGICTLNSEEVEEYGQWRVSVSLDRRETIVHAISSWQFSAHDFEDDELLYASSLMFQHALSLPELEKWRISTENLTAFLITSREAYNSFVPYHNFRHVVDVLQAIFHFLVRLGNLPEYPPRPDGTTSQRSSPIAELIRPFDALTLMITAIGHDVGHPGVNNAFLVHLNAPLAQLYNDRSVLESFHCAAYSQILRRHWLAAFEERGMRQLMISTILATDMGLHFDYMKKLGYLQEKLHENGGVTDGWNGRTIEDQRTLACSLLIKCADISNVARRFDTATRWTEILTDEFSRQASMEQDLGIPTALYAPPVREIIELGKSQIGFMNMFAIPLFGGVTDVMPSMGFCVEELERNKAAWENRIALEQEKMRQEGFLGPSDGVQSGMRSPRTMSIAHPAQDGSPSQDVTFRHGEASNNRVQPRLNRNPFMTRQGSNDESPKGTKQGIDFPLSAASYDRRPSKPSQLQLSYATSSAPGLLDHSNQDVEILANGDRRVNGVHVQPSLSTDVVVVGPPTPKELSLPHHQRSSETTTEGSNSGSAGEWSAGATTNNKSPFAPSTQATSFASEDSNNDRAVTPTYASPLVNSTSHSSMNYDRSSHSTNDGSTAPEAGSDLKVLAETGRNLKKKPSRFRMNGLHFWKRKNGNPPMPAGTPDKRDSDGTEG</sequence>
<feature type="region of interest" description="Disordered" evidence="4">
    <location>
        <begin position="654"/>
        <end position="731"/>
    </location>
</feature>
<keyword evidence="2 3" id="KW-0378">Hydrolase</keyword>
<gene>
    <name evidence="6" type="ORF">SCLTRI_LOCUS10426</name>
</gene>
<dbReference type="FunFam" id="1.10.1300.10:FF:000014">
    <property type="entry name" value="Phosphodiesterase"/>
    <property type="match status" value="1"/>
</dbReference>
<comment type="cofactor">
    <cofactor evidence="3">
        <name>a divalent metal cation</name>
        <dbReference type="ChEBI" id="CHEBI:60240"/>
    </cofactor>
    <text evidence="3">Binds 2 divalent metal cations per subunit. Site 1 may preferentially bind zinc ions, while site 2 has a preference for magnesium and/or manganese ions.</text>
</comment>
<protein>
    <recommendedName>
        <fullName evidence="3">Phosphodiesterase</fullName>
        <ecNumber evidence="3">3.1.4.-</ecNumber>
    </recommendedName>
</protein>
<feature type="compositionally biased region" description="Polar residues" evidence="4">
    <location>
        <begin position="867"/>
        <end position="889"/>
    </location>
</feature>
<dbReference type="EC" id="3.1.4.-" evidence="3"/>
<feature type="domain" description="PDEase" evidence="5">
    <location>
        <begin position="294"/>
        <end position="650"/>
    </location>
</feature>
<feature type="region of interest" description="Disordered" evidence="4">
    <location>
        <begin position="790"/>
        <end position="947"/>
    </location>
</feature>
<dbReference type="PROSITE" id="PS51845">
    <property type="entry name" value="PDEASE_I_2"/>
    <property type="match status" value="1"/>
</dbReference>
<feature type="compositionally biased region" description="Low complexity" evidence="4">
    <location>
        <begin position="812"/>
        <end position="826"/>
    </location>
</feature>
<dbReference type="CDD" id="cd00077">
    <property type="entry name" value="HDc"/>
    <property type="match status" value="1"/>
</dbReference>
<keyword evidence="7" id="KW-1185">Reference proteome</keyword>
<keyword evidence="1 3" id="KW-0479">Metal-binding</keyword>
<accession>A0A8H2ZTX0</accession>
<reference evidence="6" key="1">
    <citation type="submission" date="2020-10" db="EMBL/GenBank/DDBJ databases">
        <authorList>
            <person name="Kusch S."/>
        </authorList>
    </citation>
    <scope>NUCLEOTIDE SEQUENCE</scope>
    <source>
        <strain evidence="6">SwB9</strain>
    </source>
</reference>
<organism evidence="6 7">
    <name type="scientific">Sclerotinia trifoliorum</name>
    <dbReference type="NCBI Taxonomy" id="28548"/>
    <lineage>
        <taxon>Eukaryota</taxon>
        <taxon>Fungi</taxon>
        <taxon>Dikarya</taxon>
        <taxon>Ascomycota</taxon>
        <taxon>Pezizomycotina</taxon>
        <taxon>Leotiomycetes</taxon>
        <taxon>Helotiales</taxon>
        <taxon>Sclerotiniaceae</taxon>
        <taxon>Sclerotinia</taxon>
    </lineage>
</organism>
<dbReference type="InterPro" id="IPR002073">
    <property type="entry name" value="PDEase_catalytic_dom"/>
</dbReference>
<dbReference type="PROSITE" id="PS00126">
    <property type="entry name" value="PDEASE_I_1"/>
    <property type="match status" value="1"/>
</dbReference>
<dbReference type="AlphaFoldDB" id="A0A8H2ZTX0"/>
<dbReference type="SMART" id="SM00471">
    <property type="entry name" value="HDc"/>
    <property type="match status" value="1"/>
</dbReference>
<dbReference type="GO" id="GO:0046872">
    <property type="term" value="F:metal ion binding"/>
    <property type="evidence" value="ECO:0007669"/>
    <property type="project" value="UniProtKB-KW"/>
</dbReference>
<feature type="compositionally biased region" description="Basic and acidic residues" evidence="4">
    <location>
        <begin position="937"/>
        <end position="947"/>
    </location>
</feature>
<evidence type="ECO:0000313" key="6">
    <source>
        <dbReference type="EMBL" id="CAD6456316.1"/>
    </source>
</evidence>
<dbReference type="OrthoDB" id="546632at2759"/>
<evidence type="ECO:0000313" key="7">
    <source>
        <dbReference type="Proteomes" id="UP000624404"/>
    </source>
</evidence>
<dbReference type="InterPro" id="IPR003607">
    <property type="entry name" value="HD/PDEase_dom"/>
</dbReference>
<comment type="similarity">
    <text evidence="3">Belongs to the cyclic nucleotide phosphodiesterase family.</text>
</comment>
<proteinExistence type="inferred from homology"/>
<dbReference type="InterPro" id="IPR036971">
    <property type="entry name" value="PDEase_catalytic_dom_sf"/>
</dbReference>
<dbReference type="InterPro" id="IPR023174">
    <property type="entry name" value="PDEase_CS"/>
</dbReference>
<dbReference type="SUPFAM" id="SSF109604">
    <property type="entry name" value="HD-domain/PDEase-like"/>
    <property type="match status" value="1"/>
</dbReference>
<evidence type="ECO:0000259" key="5">
    <source>
        <dbReference type="PROSITE" id="PS51845"/>
    </source>
</evidence>
<feature type="compositionally biased region" description="Polar residues" evidence="4">
    <location>
        <begin position="711"/>
        <end position="720"/>
    </location>
</feature>
<evidence type="ECO:0000256" key="1">
    <source>
        <dbReference type="ARBA" id="ARBA00022723"/>
    </source>
</evidence>
<dbReference type="Pfam" id="PF00233">
    <property type="entry name" value="PDEase_I"/>
    <property type="match status" value="1"/>
</dbReference>
<dbReference type="EMBL" id="CAJHIA010000037">
    <property type="protein sequence ID" value="CAD6456316.1"/>
    <property type="molecule type" value="Genomic_DNA"/>
</dbReference>
<dbReference type="Gene3D" id="1.10.1300.10">
    <property type="entry name" value="3'5'-cyclic nucleotide phosphodiesterase, catalytic domain"/>
    <property type="match status" value="1"/>
</dbReference>
<evidence type="ECO:0000256" key="3">
    <source>
        <dbReference type="RuleBase" id="RU363067"/>
    </source>
</evidence>
<evidence type="ECO:0000256" key="2">
    <source>
        <dbReference type="ARBA" id="ARBA00022801"/>
    </source>
</evidence>
<comment type="caution">
    <text evidence="6">The sequence shown here is derived from an EMBL/GenBank/DDBJ whole genome shotgun (WGS) entry which is preliminary data.</text>
</comment>
<feature type="compositionally biased region" description="Polar residues" evidence="4">
    <location>
        <begin position="830"/>
        <end position="852"/>
    </location>
</feature>
<dbReference type="PANTHER" id="PTHR11347">
    <property type="entry name" value="CYCLIC NUCLEOTIDE PHOSPHODIESTERASE"/>
    <property type="match status" value="1"/>
</dbReference>